<dbReference type="PROSITE" id="PS50020">
    <property type="entry name" value="WW_DOMAIN_2"/>
    <property type="match status" value="1"/>
</dbReference>
<dbReference type="InterPro" id="IPR036020">
    <property type="entry name" value="WW_dom_sf"/>
</dbReference>
<evidence type="ECO:0000256" key="1">
    <source>
        <dbReference type="SAM" id="Coils"/>
    </source>
</evidence>
<reference evidence="4" key="1">
    <citation type="submission" date="2024-02" db="EMBL/GenBank/DDBJ databases">
        <authorList>
            <consortium name="ELIXIR-Norway"/>
            <consortium name="Elixir Norway"/>
        </authorList>
    </citation>
    <scope>NUCLEOTIDE SEQUENCE</scope>
</reference>
<dbReference type="InterPro" id="IPR053233">
    <property type="entry name" value="ABRA-related"/>
</dbReference>
<dbReference type="SUPFAM" id="SSF51045">
    <property type="entry name" value="WW domain"/>
    <property type="match status" value="1"/>
</dbReference>
<dbReference type="Pfam" id="PF00397">
    <property type="entry name" value="WW"/>
    <property type="match status" value="1"/>
</dbReference>
<evidence type="ECO:0000259" key="3">
    <source>
        <dbReference type="PROSITE" id="PS50020"/>
    </source>
</evidence>
<keyword evidence="5" id="KW-1185">Reference proteome</keyword>
<dbReference type="InterPro" id="IPR001202">
    <property type="entry name" value="WW_dom"/>
</dbReference>
<feature type="region of interest" description="Disordered" evidence="2">
    <location>
        <begin position="302"/>
        <end position="322"/>
    </location>
</feature>
<dbReference type="Proteomes" id="UP001497512">
    <property type="component" value="Chromosome 7"/>
</dbReference>
<keyword evidence="1" id="KW-0175">Coiled coil</keyword>
<feature type="compositionally biased region" description="Polar residues" evidence="2">
    <location>
        <begin position="187"/>
        <end position="207"/>
    </location>
</feature>
<evidence type="ECO:0000313" key="4">
    <source>
        <dbReference type="EMBL" id="CAK9231475.1"/>
    </source>
</evidence>
<name>A0ABP0UXS5_9BRYO</name>
<protein>
    <recommendedName>
        <fullName evidence="3">WW domain-containing protein</fullName>
    </recommendedName>
</protein>
<dbReference type="EMBL" id="OZ019899">
    <property type="protein sequence ID" value="CAK9231475.1"/>
    <property type="molecule type" value="Genomic_DNA"/>
</dbReference>
<dbReference type="Gene3D" id="3.30.1470.10">
    <property type="entry name" value="Photosystem I PsaD, reaction center subunit II"/>
    <property type="match status" value="1"/>
</dbReference>
<accession>A0ABP0UXS5</accession>
<sequence>MSKFPPDNIVLEEEIDVNYEPTEEELLEYATWLGMNLPEESELLWVAREGLKAPLPEHWKPCRSEDDEIYYFNFQSGESVWEHPCDDYYRKLFTEEINKLGLKYQHHSPDSLSPASLPALSDQQRNGSSSGVQGSAGARGSMGSQTWKQQPHEASLTTRALKGADTNSLSSSFQPPPRIYPTDGDSSRQNHIPTSGDQGNTPNSSFPGSPMTPRFESNSSLSMGSPRVALVPGMSMSHGGWNSGIPTVARKKDNTAGQPGGIVQEAGALQGVMAAFQTLPKDHSSGVQVQDRRSVPEVVMSKWTSQPSQREEVSPSAKAPATEDEVQTIHQARHNLLTRVSQWIQEEERREFDHQRSQMRERVRAKIEVEQRIVLQQERIEMLERAGEAIKEEERGLFDSRHAEMMKRKESGLLVEQPLQVINIDMDKLVDGQKRQEQEICRKQDEEVEEQLQQQIHEDREWRSQDLRQAMVNMRASYETERIFILENFRNNLQAEEDLMKETERQEMIQRVTNRIASEEQILFEEMKRDMVKRVKDSFVILEKLMFEEATQALVTTVRESTQARWQELEEKLKREMECEIAVQKQAFLKEKRKEMVKQMQEVVQTEGWREQMEKEIMRTALVKFTEELEVSNLSFRNMLRDEMVRLVTEALLTDTSKEIESLKHAQLTHMLQKLREEETKVWTDLFKDLVGKAICDREVATGENLHAIVPIGNFLPGNPTHSSMDLCQHGSNLTSTSETNRANQNLSEQLTGHLVLEEVQKMCTGHLGQQPWCELPHAISASTSADLEPDKQEELARQTWTRGKLKQNHHVSWKDEDSAKILETIIPDTKTIVPHNSLLADFGEGEPCALSHPGLAHTEKIAECPELREKLKGKEKVALMEGHQLSRDQLKVKKFCNMSHFQEISSSLLQKVSSILHLQDRSRAGDIPAQRKRSTRQEIKISRCMQGHASNERFEQAWERSSRRARSMEERRESNWGNTKMKKGEYLCGDGMEIEQLLFALELEEGEVFKMSSNTLHGKMSTEPCKLRESGWEIG</sequence>
<organism evidence="4 5">
    <name type="scientific">Sphagnum troendelagicum</name>
    <dbReference type="NCBI Taxonomy" id="128251"/>
    <lineage>
        <taxon>Eukaryota</taxon>
        <taxon>Viridiplantae</taxon>
        <taxon>Streptophyta</taxon>
        <taxon>Embryophyta</taxon>
        <taxon>Bryophyta</taxon>
        <taxon>Sphagnophytina</taxon>
        <taxon>Sphagnopsida</taxon>
        <taxon>Sphagnales</taxon>
        <taxon>Sphagnaceae</taxon>
        <taxon>Sphagnum</taxon>
    </lineage>
</organism>
<feature type="compositionally biased region" description="Low complexity" evidence="2">
    <location>
        <begin position="110"/>
        <end position="141"/>
    </location>
</feature>
<dbReference type="CDD" id="cd00201">
    <property type="entry name" value="WW"/>
    <property type="match status" value="1"/>
</dbReference>
<feature type="coiled-coil region" evidence="1">
    <location>
        <begin position="366"/>
        <end position="393"/>
    </location>
</feature>
<feature type="domain" description="WW" evidence="3">
    <location>
        <begin position="53"/>
        <end position="86"/>
    </location>
</feature>
<feature type="region of interest" description="Disordered" evidence="2">
    <location>
        <begin position="105"/>
        <end position="223"/>
    </location>
</feature>
<proteinExistence type="predicted"/>
<feature type="region of interest" description="Disordered" evidence="2">
    <location>
        <begin position="953"/>
        <end position="977"/>
    </location>
</feature>
<dbReference type="PANTHER" id="PTHR21715">
    <property type="entry name" value="RH04127P"/>
    <property type="match status" value="1"/>
</dbReference>
<dbReference type="PANTHER" id="PTHR21715:SF0">
    <property type="entry name" value="RH04127P"/>
    <property type="match status" value="1"/>
</dbReference>
<evidence type="ECO:0000256" key="2">
    <source>
        <dbReference type="SAM" id="MobiDB-lite"/>
    </source>
</evidence>
<evidence type="ECO:0000313" key="5">
    <source>
        <dbReference type="Proteomes" id="UP001497512"/>
    </source>
</evidence>
<dbReference type="SMART" id="SM00456">
    <property type="entry name" value="WW"/>
    <property type="match status" value="1"/>
</dbReference>
<feature type="compositionally biased region" description="Basic and acidic residues" evidence="2">
    <location>
        <begin position="953"/>
        <end position="975"/>
    </location>
</feature>
<gene>
    <name evidence="4" type="ORF">CSSPTR1EN2_LOCUS20654</name>
</gene>